<evidence type="ECO:0000313" key="2">
    <source>
        <dbReference type="Proteomes" id="UP000799754"/>
    </source>
</evidence>
<dbReference type="Proteomes" id="UP000799754">
    <property type="component" value="Unassembled WGS sequence"/>
</dbReference>
<reference evidence="1" key="1">
    <citation type="journal article" date="2020" name="Stud. Mycol.">
        <title>101 Dothideomycetes genomes: a test case for predicting lifestyles and emergence of pathogens.</title>
        <authorList>
            <person name="Haridas S."/>
            <person name="Albert R."/>
            <person name="Binder M."/>
            <person name="Bloem J."/>
            <person name="Labutti K."/>
            <person name="Salamov A."/>
            <person name="Andreopoulos B."/>
            <person name="Baker S."/>
            <person name="Barry K."/>
            <person name="Bills G."/>
            <person name="Bluhm B."/>
            <person name="Cannon C."/>
            <person name="Castanera R."/>
            <person name="Culley D."/>
            <person name="Daum C."/>
            <person name="Ezra D."/>
            <person name="Gonzalez J."/>
            <person name="Henrissat B."/>
            <person name="Kuo A."/>
            <person name="Liang C."/>
            <person name="Lipzen A."/>
            <person name="Lutzoni F."/>
            <person name="Magnuson J."/>
            <person name="Mondo S."/>
            <person name="Nolan M."/>
            <person name="Ohm R."/>
            <person name="Pangilinan J."/>
            <person name="Park H.-J."/>
            <person name="Ramirez L."/>
            <person name="Alfaro M."/>
            <person name="Sun H."/>
            <person name="Tritt A."/>
            <person name="Yoshinaga Y."/>
            <person name="Zwiers L.-H."/>
            <person name="Turgeon B."/>
            <person name="Goodwin S."/>
            <person name="Spatafora J."/>
            <person name="Crous P."/>
            <person name="Grigoriev I."/>
        </authorList>
    </citation>
    <scope>NUCLEOTIDE SEQUENCE</scope>
    <source>
        <strain evidence="1">CBS 525.71</strain>
    </source>
</reference>
<evidence type="ECO:0000313" key="1">
    <source>
        <dbReference type="EMBL" id="KAF2629095.1"/>
    </source>
</evidence>
<keyword evidence="2" id="KW-1185">Reference proteome</keyword>
<comment type="caution">
    <text evidence="1">The sequence shown here is derived from an EMBL/GenBank/DDBJ whole genome shotgun (WGS) entry which is preliminary data.</text>
</comment>
<sequence>MKGTTTAPETCEHISMITSELTEIISQKSVAQSKIPDANAYYAAKMFPNFHEWRAFRNTSTKAADCALTSDLITSMHSFGDCLTMASEYANELRLALKAEGPEYTDEQDSIIKMLPRPIFSLFFLTMTTLAPVASASGASDRYDPFNHCGAPFCGSTGNVAAAGALARVERNGTAGIVNDKLNDKLPKM</sequence>
<gene>
    <name evidence="1" type="ORF">BU25DRAFT_457340</name>
</gene>
<dbReference type="EMBL" id="MU006711">
    <property type="protein sequence ID" value="KAF2629095.1"/>
    <property type="molecule type" value="Genomic_DNA"/>
</dbReference>
<name>A0ACB6S683_9PLEO</name>
<protein>
    <submittedName>
        <fullName evidence="1">Uncharacterized protein</fullName>
    </submittedName>
</protein>
<organism evidence="1 2">
    <name type="scientific">Macroventuria anomochaeta</name>
    <dbReference type="NCBI Taxonomy" id="301207"/>
    <lineage>
        <taxon>Eukaryota</taxon>
        <taxon>Fungi</taxon>
        <taxon>Dikarya</taxon>
        <taxon>Ascomycota</taxon>
        <taxon>Pezizomycotina</taxon>
        <taxon>Dothideomycetes</taxon>
        <taxon>Pleosporomycetidae</taxon>
        <taxon>Pleosporales</taxon>
        <taxon>Pleosporineae</taxon>
        <taxon>Didymellaceae</taxon>
        <taxon>Macroventuria</taxon>
    </lineage>
</organism>
<proteinExistence type="predicted"/>
<accession>A0ACB6S683</accession>